<evidence type="ECO:0000256" key="21">
    <source>
        <dbReference type="ARBA" id="ARBA00023157"/>
    </source>
</evidence>
<dbReference type="GO" id="GO:0043303">
    <property type="term" value="P:mast cell degranulation"/>
    <property type="evidence" value="ECO:0007669"/>
    <property type="project" value="UniProtKB-KW"/>
</dbReference>
<evidence type="ECO:0000256" key="18">
    <source>
        <dbReference type="ARBA" id="ARBA00023034"/>
    </source>
</evidence>
<keyword evidence="10" id="KW-0644">Prostaglandin metabolism</keyword>
<evidence type="ECO:0000256" key="12">
    <source>
        <dbReference type="ARBA" id="ARBA00022525"/>
    </source>
</evidence>
<evidence type="ECO:0000256" key="20">
    <source>
        <dbReference type="ARBA" id="ARBA00023136"/>
    </source>
</evidence>
<dbReference type="Pfam" id="PF00061">
    <property type="entry name" value="Lipocalin"/>
    <property type="match status" value="1"/>
</dbReference>
<proteinExistence type="inferred from homology"/>
<evidence type="ECO:0000256" key="19">
    <source>
        <dbReference type="ARBA" id="ARBA00023098"/>
    </source>
</evidence>
<keyword evidence="25" id="KW-0539">Nucleus</keyword>
<keyword evidence="15" id="KW-0732">Signal</keyword>
<dbReference type="SUPFAM" id="SSF50814">
    <property type="entry name" value="Lipocalins"/>
    <property type="match status" value="1"/>
</dbReference>
<evidence type="ECO:0000256" key="8">
    <source>
        <dbReference type="ARBA" id="ARBA00022448"/>
    </source>
</evidence>
<evidence type="ECO:0000256" key="9">
    <source>
        <dbReference type="ARBA" id="ARBA00022490"/>
    </source>
</evidence>
<dbReference type="GO" id="GO:0005791">
    <property type="term" value="C:rough endoplasmic reticulum"/>
    <property type="evidence" value="ECO:0007669"/>
    <property type="project" value="UniProtKB-SubCell"/>
</dbReference>
<dbReference type="GO" id="GO:0048471">
    <property type="term" value="C:perinuclear region of cytoplasm"/>
    <property type="evidence" value="ECO:0007669"/>
    <property type="project" value="UniProtKB-SubCell"/>
</dbReference>
<comment type="catalytic activity">
    <reaction evidence="26">
        <text>prostaglandin H2 = prostaglandin D2</text>
        <dbReference type="Rhea" id="RHEA:10600"/>
        <dbReference type="ChEBI" id="CHEBI:57405"/>
        <dbReference type="ChEBI" id="CHEBI:57406"/>
        <dbReference type="EC" id="5.3.99.2"/>
    </reaction>
</comment>
<keyword evidence="24" id="KW-0413">Isomerase</keyword>
<evidence type="ECO:0000256" key="3">
    <source>
        <dbReference type="ARBA" id="ARBA00004555"/>
    </source>
</evidence>
<keyword evidence="20" id="KW-0472">Membrane</keyword>
<evidence type="ECO:0000256" key="5">
    <source>
        <dbReference type="ARBA" id="ARBA00004613"/>
    </source>
</evidence>
<dbReference type="GO" id="GO:0005794">
    <property type="term" value="C:Golgi apparatus"/>
    <property type="evidence" value="ECO:0007669"/>
    <property type="project" value="UniProtKB-SubCell"/>
</dbReference>
<reference evidence="33 34" key="1">
    <citation type="submission" date="2019-09" db="EMBL/GenBank/DDBJ databases">
        <title>Bird 10,000 Genomes (B10K) Project - Family phase.</title>
        <authorList>
            <person name="Zhang G."/>
        </authorList>
    </citation>
    <scope>NUCLEOTIDE SEQUENCE [LARGE SCALE GENOMIC DNA]</scope>
    <source>
        <strain evidence="33">B10K-DU-001-61</strain>
        <tissue evidence="33">Muscle</tissue>
    </source>
</reference>
<evidence type="ECO:0000256" key="16">
    <source>
        <dbReference type="ARBA" id="ARBA00022824"/>
    </source>
</evidence>
<dbReference type="PANTHER" id="PTHR11430:SF86">
    <property type="entry name" value="PROSTAGLANDIN-H2 D-ISOMERASE"/>
    <property type="match status" value="1"/>
</dbReference>
<feature type="non-terminal residue" evidence="33">
    <location>
        <position position="1"/>
    </location>
</feature>
<keyword evidence="16" id="KW-0256">Endoplasmic reticulum</keyword>
<dbReference type="GO" id="GO:0036094">
    <property type="term" value="F:small molecule binding"/>
    <property type="evidence" value="ECO:0007669"/>
    <property type="project" value="InterPro"/>
</dbReference>
<evidence type="ECO:0000256" key="2">
    <source>
        <dbReference type="ARBA" id="ARBA00004427"/>
    </source>
</evidence>
<evidence type="ECO:0000256" key="1">
    <source>
        <dbReference type="ARBA" id="ARBA00004126"/>
    </source>
</evidence>
<comment type="subcellular location">
    <subcellularLocation>
        <location evidence="4">Cytoplasm</location>
        <location evidence="4">Perinuclear region</location>
    </subcellularLocation>
    <subcellularLocation>
        <location evidence="3">Golgi apparatus</location>
    </subcellularLocation>
    <subcellularLocation>
        <location evidence="1">Nucleus membrane</location>
    </subcellularLocation>
    <subcellularLocation>
        <location evidence="2">Rough endoplasmic reticulum</location>
    </subcellularLocation>
    <subcellularLocation>
        <location evidence="5">Secreted</location>
    </subcellularLocation>
</comment>
<feature type="domain" description="Lipocalin/cytosolic fatty-acid binding" evidence="32">
    <location>
        <begin position="3"/>
        <end position="138"/>
    </location>
</feature>
<keyword evidence="18" id="KW-0333">Golgi apparatus</keyword>
<dbReference type="InterPro" id="IPR000566">
    <property type="entry name" value="Lipocln_cytosolic_FA-bd_dom"/>
</dbReference>
<sequence length="145" mass="16573">QITGRWYSIGLASNSNWFKEKKHLMKMCTTDISATELVATPARPQGDRCEKRNSLYTKTDQPGRFSYTSPRWGSEHDIRVVETNYNEYALVATQISKNTGSSTMVLLYSIPERLERFTQFSREQGLTDEEILILPQTDECIPDAA</sequence>
<evidence type="ECO:0000256" key="23">
    <source>
        <dbReference type="ARBA" id="ARBA00023180"/>
    </source>
</evidence>
<dbReference type="GO" id="GO:0001516">
    <property type="term" value="P:prostaglandin biosynthetic process"/>
    <property type="evidence" value="ECO:0007669"/>
    <property type="project" value="UniProtKB-KW"/>
</dbReference>
<evidence type="ECO:0000256" key="31">
    <source>
        <dbReference type="ARBA" id="ARBA00032350"/>
    </source>
</evidence>
<keyword evidence="17" id="KW-0276">Fatty acid metabolism</keyword>
<evidence type="ECO:0000256" key="4">
    <source>
        <dbReference type="ARBA" id="ARBA00004556"/>
    </source>
</evidence>
<evidence type="ECO:0000256" key="13">
    <source>
        <dbReference type="ARBA" id="ARBA00022585"/>
    </source>
</evidence>
<keyword evidence="22" id="KW-0275">Fatty acid biosynthesis</keyword>
<dbReference type="GO" id="GO:0005615">
    <property type="term" value="C:extracellular space"/>
    <property type="evidence" value="ECO:0007669"/>
    <property type="project" value="TreeGrafter"/>
</dbReference>
<dbReference type="EC" id="5.3.99.2" evidence="27"/>
<keyword evidence="8" id="KW-0813">Transport</keyword>
<dbReference type="Proteomes" id="UP000579406">
    <property type="component" value="Unassembled WGS sequence"/>
</dbReference>
<evidence type="ECO:0000256" key="7">
    <source>
        <dbReference type="ARBA" id="ARBA00011245"/>
    </source>
</evidence>
<evidence type="ECO:0000256" key="15">
    <source>
        <dbReference type="ARBA" id="ARBA00022729"/>
    </source>
</evidence>
<evidence type="ECO:0000256" key="30">
    <source>
        <dbReference type="ARBA" id="ARBA00031917"/>
    </source>
</evidence>
<dbReference type="OrthoDB" id="9048943at2759"/>
<accession>A0A7K9TN51</accession>
<evidence type="ECO:0000256" key="17">
    <source>
        <dbReference type="ARBA" id="ARBA00022832"/>
    </source>
</evidence>
<evidence type="ECO:0000256" key="29">
    <source>
        <dbReference type="ARBA" id="ARBA00030654"/>
    </source>
</evidence>
<feature type="non-terminal residue" evidence="33">
    <location>
        <position position="145"/>
    </location>
</feature>
<comment type="subunit">
    <text evidence="7">Monomer.</text>
</comment>
<evidence type="ECO:0000256" key="27">
    <source>
        <dbReference type="ARBA" id="ARBA00023799"/>
    </source>
</evidence>
<keyword evidence="21" id="KW-1015">Disulfide bond</keyword>
<dbReference type="AlphaFoldDB" id="A0A7K9TN51"/>
<keyword evidence="9" id="KW-0963">Cytoplasm</keyword>
<dbReference type="PANTHER" id="PTHR11430">
    <property type="entry name" value="LIPOCALIN"/>
    <property type="match status" value="1"/>
</dbReference>
<keyword evidence="19" id="KW-0443">Lipid metabolism</keyword>
<evidence type="ECO:0000256" key="28">
    <source>
        <dbReference type="ARBA" id="ARBA00023891"/>
    </source>
</evidence>
<evidence type="ECO:0000256" key="14">
    <source>
        <dbReference type="ARBA" id="ARBA00022675"/>
    </source>
</evidence>
<organism evidence="33 34">
    <name type="scientific">Chloroceryle aenea</name>
    <name type="common">American pygmy kingfisher</name>
    <dbReference type="NCBI Taxonomy" id="176938"/>
    <lineage>
        <taxon>Eukaryota</taxon>
        <taxon>Metazoa</taxon>
        <taxon>Chordata</taxon>
        <taxon>Craniata</taxon>
        <taxon>Vertebrata</taxon>
        <taxon>Euteleostomi</taxon>
        <taxon>Archelosauria</taxon>
        <taxon>Archosauria</taxon>
        <taxon>Dinosauria</taxon>
        <taxon>Saurischia</taxon>
        <taxon>Theropoda</taxon>
        <taxon>Coelurosauria</taxon>
        <taxon>Aves</taxon>
        <taxon>Neognathae</taxon>
        <taxon>Neoaves</taxon>
        <taxon>Telluraves</taxon>
        <taxon>Coraciimorphae</taxon>
        <taxon>Coraciiformes</taxon>
        <taxon>Cerylidae</taxon>
        <taxon>Chloroceryle</taxon>
    </lineage>
</organism>
<dbReference type="GO" id="GO:0031965">
    <property type="term" value="C:nuclear membrane"/>
    <property type="evidence" value="ECO:0007669"/>
    <property type="project" value="UniProtKB-SubCell"/>
</dbReference>
<dbReference type="Gene3D" id="2.40.128.20">
    <property type="match status" value="1"/>
</dbReference>
<evidence type="ECO:0000256" key="24">
    <source>
        <dbReference type="ARBA" id="ARBA00023235"/>
    </source>
</evidence>
<evidence type="ECO:0000256" key="10">
    <source>
        <dbReference type="ARBA" id="ARBA00022501"/>
    </source>
</evidence>
<keyword evidence="12" id="KW-0964">Secreted</keyword>
<evidence type="ECO:0000256" key="6">
    <source>
        <dbReference type="ARBA" id="ARBA00006889"/>
    </source>
</evidence>
<evidence type="ECO:0000256" key="25">
    <source>
        <dbReference type="ARBA" id="ARBA00023242"/>
    </source>
</evidence>
<keyword evidence="34" id="KW-1185">Reference proteome</keyword>
<keyword evidence="23" id="KW-0325">Glycoprotein</keyword>
<protein>
    <recommendedName>
        <fullName evidence="28">Prostaglandin-H2 D-isomerase</fullName>
        <ecNumber evidence="27">5.3.99.2</ecNumber>
    </recommendedName>
    <alternativeName>
        <fullName evidence="31">Glutathione-independent PGD synthase</fullName>
    </alternativeName>
    <alternativeName>
        <fullName evidence="30">Lipocalin-type prostaglandin-D synthase</fullName>
    </alternativeName>
    <alternativeName>
        <fullName evidence="29">Prostaglandin-D2 synthase</fullName>
    </alternativeName>
</protein>
<dbReference type="InterPro" id="IPR002345">
    <property type="entry name" value="Lipocalin"/>
</dbReference>
<keyword evidence="14" id="KW-0467">Mast cell degranulation</keyword>
<comment type="similarity">
    <text evidence="6">Belongs to the calycin superfamily. Lipocalin family.</text>
</comment>
<dbReference type="EMBL" id="VWZY01001422">
    <property type="protein sequence ID" value="NXI49887.1"/>
    <property type="molecule type" value="Genomic_DNA"/>
</dbReference>
<name>A0A7K9TN51_9AVES</name>
<dbReference type="InterPro" id="IPR012674">
    <property type="entry name" value="Calycin"/>
</dbReference>
<dbReference type="GO" id="GO:0004667">
    <property type="term" value="F:prostaglandin-D synthase activity"/>
    <property type="evidence" value="ECO:0007669"/>
    <property type="project" value="UniProtKB-EC"/>
</dbReference>
<gene>
    <name evidence="33" type="primary">Lipo</name>
    <name evidence="33" type="ORF">CHLAEN_R01486</name>
</gene>
<keyword evidence="11" id="KW-0444">Lipid biosynthesis</keyword>
<evidence type="ECO:0000256" key="22">
    <source>
        <dbReference type="ARBA" id="ARBA00023160"/>
    </source>
</evidence>
<evidence type="ECO:0000313" key="34">
    <source>
        <dbReference type="Proteomes" id="UP000579406"/>
    </source>
</evidence>
<evidence type="ECO:0000256" key="26">
    <source>
        <dbReference type="ARBA" id="ARBA00023698"/>
    </source>
</evidence>
<comment type="caution">
    <text evidence="33">The sequence shown here is derived from an EMBL/GenBank/DDBJ whole genome shotgun (WGS) entry which is preliminary data.</text>
</comment>
<evidence type="ECO:0000256" key="11">
    <source>
        <dbReference type="ARBA" id="ARBA00022516"/>
    </source>
</evidence>
<keyword evidence="13" id="KW-0643">Prostaglandin biosynthesis</keyword>
<dbReference type="PRINTS" id="PR01254">
    <property type="entry name" value="PGNDSYNTHASE"/>
</dbReference>
<evidence type="ECO:0000259" key="32">
    <source>
        <dbReference type="Pfam" id="PF00061"/>
    </source>
</evidence>
<evidence type="ECO:0000313" key="33">
    <source>
        <dbReference type="EMBL" id="NXI49887.1"/>
    </source>
</evidence>